<name>A0A8X6K6T5_TRICU</name>
<proteinExistence type="predicted"/>
<keyword evidence="2" id="KW-1185">Reference proteome</keyword>
<dbReference type="Proteomes" id="UP000887116">
    <property type="component" value="Unassembled WGS sequence"/>
</dbReference>
<evidence type="ECO:0000313" key="1">
    <source>
        <dbReference type="EMBL" id="GFQ66935.1"/>
    </source>
</evidence>
<accession>A0A8X6K6T5</accession>
<evidence type="ECO:0000313" key="2">
    <source>
        <dbReference type="Proteomes" id="UP000887116"/>
    </source>
</evidence>
<sequence>MSETENFLQIIDSCVRVCGWRYVNRGNSQWVIIRGVRTTAVASTALSEGVGMWLMLEGRFYQNSSAAGRMHWCSVVTKSGEFWDFEINAWSQVCFLNENIKRLLTNFELPKASNRDFLFQIIF</sequence>
<dbReference type="AlphaFoldDB" id="A0A8X6K6T5"/>
<reference evidence="1" key="1">
    <citation type="submission" date="2020-07" db="EMBL/GenBank/DDBJ databases">
        <title>Multicomponent nature underlies the extraordinary mechanical properties of spider dragline silk.</title>
        <authorList>
            <person name="Kono N."/>
            <person name="Nakamura H."/>
            <person name="Mori M."/>
            <person name="Yoshida Y."/>
            <person name="Ohtoshi R."/>
            <person name="Malay A.D."/>
            <person name="Moran D.A.P."/>
            <person name="Tomita M."/>
            <person name="Numata K."/>
            <person name="Arakawa K."/>
        </authorList>
    </citation>
    <scope>NUCLEOTIDE SEQUENCE</scope>
</reference>
<comment type="caution">
    <text evidence="1">The sequence shown here is derived from an EMBL/GenBank/DDBJ whole genome shotgun (WGS) entry which is preliminary data.</text>
</comment>
<dbReference type="EMBL" id="BMAO01000439">
    <property type="protein sequence ID" value="GFQ66935.1"/>
    <property type="molecule type" value="Genomic_DNA"/>
</dbReference>
<gene>
    <name evidence="1" type="ORF">TNCT_644261</name>
</gene>
<protein>
    <submittedName>
        <fullName evidence="1">Uncharacterized protein</fullName>
    </submittedName>
</protein>
<organism evidence="1 2">
    <name type="scientific">Trichonephila clavata</name>
    <name type="common">Joro spider</name>
    <name type="synonym">Nephila clavata</name>
    <dbReference type="NCBI Taxonomy" id="2740835"/>
    <lineage>
        <taxon>Eukaryota</taxon>
        <taxon>Metazoa</taxon>
        <taxon>Ecdysozoa</taxon>
        <taxon>Arthropoda</taxon>
        <taxon>Chelicerata</taxon>
        <taxon>Arachnida</taxon>
        <taxon>Araneae</taxon>
        <taxon>Araneomorphae</taxon>
        <taxon>Entelegynae</taxon>
        <taxon>Araneoidea</taxon>
        <taxon>Nephilidae</taxon>
        <taxon>Trichonephila</taxon>
    </lineage>
</organism>